<dbReference type="GO" id="GO:0000287">
    <property type="term" value="F:magnesium ion binding"/>
    <property type="evidence" value="ECO:0007669"/>
    <property type="project" value="InterPro"/>
</dbReference>
<dbReference type="Gene3D" id="3.30.310.50">
    <property type="entry name" value="Alpha-D-phosphohexomutase, C-terminal domain"/>
    <property type="match status" value="1"/>
</dbReference>
<dbReference type="InterPro" id="IPR005846">
    <property type="entry name" value="A-D-PHexomutase_a/b/a-III"/>
</dbReference>
<keyword evidence="3" id="KW-0597">Phosphoprotein</keyword>
<dbReference type="STRING" id="1050174.CEPID_02810"/>
<dbReference type="Proteomes" id="UP000035368">
    <property type="component" value="Chromosome"/>
</dbReference>
<dbReference type="PANTHER" id="PTHR45745">
    <property type="entry name" value="PHOSPHOMANNOMUTASE 45A"/>
    <property type="match status" value="1"/>
</dbReference>
<comment type="similarity">
    <text evidence="2 7">Belongs to the phosphohexose mutase family.</text>
</comment>
<dbReference type="GO" id="GO:0008973">
    <property type="term" value="F:phosphopentomutase activity"/>
    <property type="evidence" value="ECO:0007669"/>
    <property type="project" value="TreeGrafter"/>
</dbReference>
<dbReference type="EC" id="5.4.2.8" evidence="11"/>
<evidence type="ECO:0000256" key="1">
    <source>
        <dbReference type="ARBA" id="ARBA00001946"/>
    </source>
</evidence>
<evidence type="ECO:0000313" key="12">
    <source>
        <dbReference type="Proteomes" id="UP000035368"/>
    </source>
</evidence>
<name>A0A0G3GU92_9CORY</name>
<dbReference type="EMBL" id="CP011541">
    <property type="protein sequence ID" value="AKK02442.1"/>
    <property type="molecule type" value="Genomic_DNA"/>
</dbReference>
<dbReference type="GO" id="GO:0006166">
    <property type="term" value="P:purine ribonucleoside salvage"/>
    <property type="evidence" value="ECO:0007669"/>
    <property type="project" value="TreeGrafter"/>
</dbReference>
<keyword evidence="5 7" id="KW-0460">Magnesium</keyword>
<proteinExistence type="inferred from homology"/>
<evidence type="ECO:0000259" key="8">
    <source>
        <dbReference type="Pfam" id="PF02878"/>
    </source>
</evidence>
<dbReference type="InterPro" id="IPR016055">
    <property type="entry name" value="A-D-PHexomutase_a/b/a-I/II/III"/>
</dbReference>
<gene>
    <name evidence="11" type="primary">pmmB</name>
    <name evidence="11" type="ORF">CEPID_02810</name>
</gene>
<evidence type="ECO:0000256" key="3">
    <source>
        <dbReference type="ARBA" id="ARBA00022553"/>
    </source>
</evidence>
<dbReference type="SUPFAM" id="SSF53738">
    <property type="entry name" value="Phosphoglucomutase, first 3 domains"/>
    <property type="match status" value="3"/>
</dbReference>
<accession>A0A0G3GU92</accession>
<dbReference type="InterPro" id="IPR016066">
    <property type="entry name" value="A-D-PHexomutase_CS"/>
</dbReference>
<evidence type="ECO:0000256" key="2">
    <source>
        <dbReference type="ARBA" id="ARBA00010231"/>
    </source>
</evidence>
<dbReference type="InterPro" id="IPR036900">
    <property type="entry name" value="A-D-PHexomutase_C_sf"/>
</dbReference>
<dbReference type="SUPFAM" id="SSF55957">
    <property type="entry name" value="Phosphoglucomutase, C-terminal domain"/>
    <property type="match status" value="1"/>
</dbReference>
<keyword evidence="4 7" id="KW-0479">Metal-binding</keyword>
<dbReference type="InterPro" id="IPR005845">
    <property type="entry name" value="A-D-PHexomutase_a/b/a-II"/>
</dbReference>
<dbReference type="InterPro" id="IPR005841">
    <property type="entry name" value="Alpha-D-phosphohexomutase_SF"/>
</dbReference>
<dbReference type="GO" id="GO:0004615">
    <property type="term" value="F:phosphomannomutase activity"/>
    <property type="evidence" value="ECO:0007669"/>
    <property type="project" value="UniProtKB-EC"/>
</dbReference>
<dbReference type="GO" id="GO:0005975">
    <property type="term" value="P:carbohydrate metabolic process"/>
    <property type="evidence" value="ECO:0007669"/>
    <property type="project" value="InterPro"/>
</dbReference>
<dbReference type="KEGG" id="cei:CEPID_02810"/>
<feature type="domain" description="Alpha-D-phosphohexomutase alpha/beta/alpha" evidence="8">
    <location>
        <begin position="17"/>
        <end position="168"/>
    </location>
</feature>
<evidence type="ECO:0000259" key="9">
    <source>
        <dbReference type="Pfam" id="PF02879"/>
    </source>
</evidence>
<comment type="cofactor">
    <cofactor evidence="1">
        <name>Mg(2+)</name>
        <dbReference type="ChEBI" id="CHEBI:18420"/>
    </cofactor>
</comment>
<evidence type="ECO:0000259" key="10">
    <source>
        <dbReference type="Pfam" id="PF02880"/>
    </source>
</evidence>
<dbReference type="PROSITE" id="PS00710">
    <property type="entry name" value="PGM_PMM"/>
    <property type="match status" value="1"/>
</dbReference>
<protein>
    <submittedName>
        <fullName evidence="11">Phosphomannomutase</fullName>
        <ecNumber evidence="11">5.4.2.8</ecNumber>
    </submittedName>
</protein>
<dbReference type="Pfam" id="PF02878">
    <property type="entry name" value="PGM_PMM_I"/>
    <property type="match status" value="1"/>
</dbReference>
<feature type="domain" description="Alpha-D-phosphohexomutase alpha/beta/alpha" evidence="9">
    <location>
        <begin position="188"/>
        <end position="294"/>
    </location>
</feature>
<reference evidence="11 12" key="1">
    <citation type="submission" date="2015-05" db="EMBL/GenBank/DDBJ databases">
        <title>Complete genome sequence of Corynebacterium epidermidicanis DSM 45586, isolated from the skin of a dog suffering from pruritus.</title>
        <authorList>
            <person name="Ruckert C."/>
            <person name="Albersmeier A."/>
            <person name="Winkler A."/>
            <person name="Tauch A."/>
        </authorList>
    </citation>
    <scope>NUCLEOTIDE SEQUENCE [LARGE SCALE GENOMIC DNA]</scope>
    <source>
        <strain evidence="11 12">DSM 45586</strain>
    </source>
</reference>
<dbReference type="Pfam" id="PF02880">
    <property type="entry name" value="PGM_PMM_III"/>
    <property type="match status" value="1"/>
</dbReference>
<keyword evidence="12" id="KW-1185">Reference proteome</keyword>
<sequence>MRFGTTFEGMSLPRELNFGTAGMRAPIGPATDQMNVTQVTRVTAGVAAWLAHKIGQERNEHPVASVCSQQGPLRVVVGYDARYGSPNFAITAAEVFAGAGFEVTLLPAPAPTQIIPWLIRFRGLDAGVQITASHNPSAYNGYKVYLADGAQLDASAEREIEAMIREVTSPIDVPRVMVRPTTDQLRRYIDDITDLIAPTQAELLRVNNERAALKVAYTSLHGVGGRAMTQALQAAGFAQIFPVLAQHYPDPLFPTVDFPNPEEPGVTDLLLGTAAEHDVDVLIALDPDADRCAIGVRTADGSHRMLRGDELGPLLATRLVPPFLGGGPAPVVVTSEVSSRLLQVIAAERGWDYQESCTGFKNLIRAATSRPGELVFAYEEANGTAPAPHLVADKDGIATALFACAWAAELKAQGLTLLDELTALHKRYGIFAGTQVAVRTSDPEGLLAALRAHPPTHLAGETIHAADLSISDGILLSGAGVRALARTSGTENKLKFYLEVHQPWTPEGANEQLERLRAEVELLVASL</sequence>
<dbReference type="AlphaFoldDB" id="A0A0G3GU92"/>
<dbReference type="InterPro" id="IPR005844">
    <property type="entry name" value="A-D-PHexomutase_a/b/a-I"/>
</dbReference>
<evidence type="ECO:0000256" key="6">
    <source>
        <dbReference type="ARBA" id="ARBA00023235"/>
    </source>
</evidence>
<feature type="domain" description="Alpha-D-phosphohexomutase alpha/beta/alpha" evidence="10">
    <location>
        <begin position="308"/>
        <end position="418"/>
    </location>
</feature>
<dbReference type="CDD" id="cd05799">
    <property type="entry name" value="PGM2"/>
    <property type="match status" value="1"/>
</dbReference>
<dbReference type="PRINTS" id="PR00509">
    <property type="entry name" value="PGMPMM"/>
</dbReference>
<evidence type="ECO:0000313" key="11">
    <source>
        <dbReference type="EMBL" id="AKK02442.1"/>
    </source>
</evidence>
<evidence type="ECO:0000256" key="5">
    <source>
        <dbReference type="ARBA" id="ARBA00022842"/>
    </source>
</evidence>
<evidence type="ECO:0000256" key="7">
    <source>
        <dbReference type="RuleBase" id="RU004326"/>
    </source>
</evidence>
<dbReference type="PANTHER" id="PTHR45745:SF1">
    <property type="entry name" value="PHOSPHOGLUCOMUTASE 2B-RELATED"/>
    <property type="match status" value="1"/>
</dbReference>
<organism evidence="11 12">
    <name type="scientific">Corynebacterium epidermidicanis</name>
    <dbReference type="NCBI Taxonomy" id="1050174"/>
    <lineage>
        <taxon>Bacteria</taxon>
        <taxon>Bacillati</taxon>
        <taxon>Actinomycetota</taxon>
        <taxon>Actinomycetes</taxon>
        <taxon>Mycobacteriales</taxon>
        <taxon>Corynebacteriaceae</taxon>
        <taxon>Corynebacterium</taxon>
    </lineage>
</organism>
<dbReference type="PATRIC" id="fig|1050174.4.peg.570"/>
<dbReference type="Gene3D" id="3.40.120.10">
    <property type="entry name" value="Alpha-D-Glucose-1,6-Bisphosphate, subunit A, domain 3"/>
    <property type="match status" value="3"/>
</dbReference>
<keyword evidence="6 11" id="KW-0413">Isomerase</keyword>
<evidence type="ECO:0000256" key="4">
    <source>
        <dbReference type="ARBA" id="ARBA00022723"/>
    </source>
</evidence>
<dbReference type="Pfam" id="PF02879">
    <property type="entry name" value="PGM_PMM_II"/>
    <property type="match status" value="1"/>
</dbReference>